<sequence length="246" mass="27004">MPREWNARSYDSLPLPHQHWGTRVLEQVTLTGAEHVLDAGAGTGRDTAALLERLPRGRVTAVDASDRMLEVLQEKINDPRLDSYKHDLTQPLHLPSLVDACISIATFHWIADHEVLFANIADAMRPGGQFVAECGGSGNVARVDAAVAATLGDRQDGAVWHFADEGDTRSRLEAAGFTDIQVRLRPDPAKLEEGEQFEAFLATVILGGHLLKLDESEHEGFVKEVAARIGEPVVDYVRLEFNARKA</sequence>
<evidence type="ECO:0000259" key="3">
    <source>
        <dbReference type="Pfam" id="PF13649"/>
    </source>
</evidence>
<dbReference type="Pfam" id="PF13649">
    <property type="entry name" value="Methyltransf_25"/>
    <property type="match status" value="1"/>
</dbReference>
<gene>
    <name evidence="4" type="ORF">EXU32_15160</name>
</gene>
<keyword evidence="5" id="KW-1185">Reference proteome</keyword>
<dbReference type="InterPro" id="IPR029063">
    <property type="entry name" value="SAM-dependent_MTases_sf"/>
</dbReference>
<organism evidence="4 5">
    <name type="scientific">Janibacter limosus</name>
    <dbReference type="NCBI Taxonomy" id="53458"/>
    <lineage>
        <taxon>Bacteria</taxon>
        <taxon>Bacillati</taxon>
        <taxon>Actinomycetota</taxon>
        <taxon>Actinomycetes</taxon>
        <taxon>Micrococcales</taxon>
        <taxon>Intrasporangiaceae</taxon>
        <taxon>Janibacter</taxon>
    </lineage>
</organism>
<keyword evidence="1 4" id="KW-0489">Methyltransferase</keyword>
<protein>
    <submittedName>
        <fullName evidence="4">Class I SAM-dependent methyltransferase</fullName>
    </submittedName>
</protein>
<feature type="domain" description="Methyltransferase" evidence="3">
    <location>
        <begin position="36"/>
        <end position="128"/>
    </location>
</feature>
<dbReference type="SUPFAM" id="SSF53335">
    <property type="entry name" value="S-adenosyl-L-methionine-dependent methyltransferases"/>
    <property type="match status" value="1"/>
</dbReference>
<evidence type="ECO:0000256" key="2">
    <source>
        <dbReference type="ARBA" id="ARBA00022679"/>
    </source>
</evidence>
<dbReference type="Proteomes" id="UP000290408">
    <property type="component" value="Chromosome"/>
</dbReference>
<proteinExistence type="predicted"/>
<dbReference type="GO" id="GO:0032259">
    <property type="term" value="P:methylation"/>
    <property type="evidence" value="ECO:0007669"/>
    <property type="project" value="UniProtKB-KW"/>
</dbReference>
<dbReference type="GO" id="GO:0008168">
    <property type="term" value="F:methyltransferase activity"/>
    <property type="evidence" value="ECO:0007669"/>
    <property type="project" value="UniProtKB-KW"/>
</dbReference>
<dbReference type="EMBL" id="CP036164">
    <property type="protein sequence ID" value="QBF47471.1"/>
    <property type="molecule type" value="Genomic_DNA"/>
</dbReference>
<accession>A0A4P6MUK0</accession>
<dbReference type="PANTHER" id="PTHR43861:SF1">
    <property type="entry name" value="TRANS-ACONITATE 2-METHYLTRANSFERASE"/>
    <property type="match status" value="1"/>
</dbReference>
<dbReference type="CDD" id="cd02440">
    <property type="entry name" value="AdoMet_MTases"/>
    <property type="match status" value="1"/>
</dbReference>
<keyword evidence="2 4" id="KW-0808">Transferase</keyword>
<dbReference type="KEGG" id="jli:EXU32_15160"/>
<dbReference type="PANTHER" id="PTHR43861">
    <property type="entry name" value="TRANS-ACONITATE 2-METHYLTRANSFERASE-RELATED"/>
    <property type="match status" value="1"/>
</dbReference>
<evidence type="ECO:0000313" key="4">
    <source>
        <dbReference type="EMBL" id="QBF47471.1"/>
    </source>
</evidence>
<dbReference type="OrthoDB" id="7062303at2"/>
<dbReference type="InterPro" id="IPR041698">
    <property type="entry name" value="Methyltransf_25"/>
</dbReference>
<dbReference type="AlphaFoldDB" id="A0A4P6MUK0"/>
<dbReference type="Gene3D" id="3.40.50.150">
    <property type="entry name" value="Vaccinia Virus protein VP39"/>
    <property type="match status" value="1"/>
</dbReference>
<reference evidence="4 5" key="1">
    <citation type="submission" date="2019-02" db="EMBL/GenBank/DDBJ databases">
        <title>Genomic data mining of an Antarctic deep-sea actinobacterium, Janibacterlimosus P3-3-X1.</title>
        <authorList>
            <person name="Liao L."/>
            <person name="Chen B."/>
        </authorList>
    </citation>
    <scope>NUCLEOTIDE SEQUENCE [LARGE SCALE GENOMIC DNA]</scope>
    <source>
        <strain evidence="4 5">P3-3-X1</strain>
    </source>
</reference>
<evidence type="ECO:0000256" key="1">
    <source>
        <dbReference type="ARBA" id="ARBA00022603"/>
    </source>
</evidence>
<evidence type="ECO:0000313" key="5">
    <source>
        <dbReference type="Proteomes" id="UP000290408"/>
    </source>
</evidence>
<name>A0A4P6MUK0_9MICO</name>